<name>A0ABN9U156_9DINO</name>
<protein>
    <submittedName>
        <fullName evidence="1">Uncharacterized protein</fullName>
    </submittedName>
</protein>
<reference evidence="1" key="1">
    <citation type="submission" date="2023-10" db="EMBL/GenBank/DDBJ databases">
        <authorList>
            <person name="Chen Y."/>
            <person name="Shah S."/>
            <person name="Dougan E. K."/>
            <person name="Thang M."/>
            <person name="Chan C."/>
        </authorList>
    </citation>
    <scope>NUCLEOTIDE SEQUENCE [LARGE SCALE GENOMIC DNA]</scope>
</reference>
<comment type="caution">
    <text evidence="1">The sequence shown here is derived from an EMBL/GenBank/DDBJ whole genome shotgun (WGS) entry which is preliminary data.</text>
</comment>
<dbReference type="EMBL" id="CAUYUJ010015318">
    <property type="protein sequence ID" value="CAK0852503.1"/>
    <property type="molecule type" value="Genomic_DNA"/>
</dbReference>
<accession>A0ABN9U156</accession>
<evidence type="ECO:0000313" key="1">
    <source>
        <dbReference type="EMBL" id="CAK0852503.1"/>
    </source>
</evidence>
<evidence type="ECO:0000313" key="2">
    <source>
        <dbReference type="Proteomes" id="UP001189429"/>
    </source>
</evidence>
<proteinExistence type="predicted"/>
<keyword evidence="2" id="KW-1185">Reference proteome</keyword>
<organism evidence="1 2">
    <name type="scientific">Prorocentrum cordatum</name>
    <dbReference type="NCBI Taxonomy" id="2364126"/>
    <lineage>
        <taxon>Eukaryota</taxon>
        <taxon>Sar</taxon>
        <taxon>Alveolata</taxon>
        <taxon>Dinophyceae</taxon>
        <taxon>Prorocentrales</taxon>
        <taxon>Prorocentraceae</taxon>
        <taxon>Prorocentrum</taxon>
    </lineage>
</organism>
<dbReference type="Proteomes" id="UP001189429">
    <property type="component" value="Unassembled WGS sequence"/>
</dbReference>
<gene>
    <name evidence="1" type="ORF">PCOR1329_LOCUS44261</name>
</gene>
<feature type="non-terminal residue" evidence="1">
    <location>
        <position position="1"/>
    </location>
</feature>
<feature type="non-terminal residue" evidence="1">
    <location>
        <position position="591"/>
    </location>
</feature>
<sequence>DSWGGSNEPDAFMKVHNHQLEQWRADAAATHTSIMLQPCASTWDPEGPVQDLSRQVFVDDILKFHIAPRVGPRKQAMDSNGQLRDASIDKLHALTATIERNLDALRHSLHQGGFSLNETKEEIAHCIPSKYLHRAFFTDPRINCRRLTAMKHVGGMFDAKATFNGVREARLRAANAGWCQYRHFWFSRAPRRLKRSVFQAVVYEAAISPAETYYLYDTDYKKLDTCLGKKLRAMLQGKGCHQHRDSHHKAISAAERVSALFGELRIESLLRDNDLPAVPRTLTDDGYISPDARPTARQFATDIQDLLTYDIAEPLDLLDWKGSIAALFTDAEIAGAFCGIDVSFMRVAYLRCAIAPPDVHRLGAPTSSDSTAETEMACPTGDAELDDQKIDPKKAPLARVRRRRRAAYKPKVAPKIPNDMRELLTTIVRATYQNTKQIRELKGRIITAVKISDTDPLVEAIEQENRNHARAIRREGESHGRGPPAPGAAMAMMEALTQQDIGAKSKGDLTTTIERINAMDQHQVQDSFPICKLDKAYKSGQANILFNCRGYEIRQRLMTALRNADKQACVGPAPAGFVEDELTLWMGALVG</sequence>